<evidence type="ECO:0000313" key="5">
    <source>
        <dbReference type="EMBL" id="GBO24034.1"/>
    </source>
</evidence>
<evidence type="ECO:0000313" key="4">
    <source>
        <dbReference type="EMBL" id="GBO24019.1"/>
    </source>
</evidence>
<organism evidence="7 8">
    <name type="scientific">Araneus ventricosus</name>
    <name type="common">Orbweaver spider</name>
    <name type="synonym">Epeira ventricosa</name>
    <dbReference type="NCBI Taxonomy" id="182803"/>
    <lineage>
        <taxon>Eukaryota</taxon>
        <taxon>Metazoa</taxon>
        <taxon>Ecdysozoa</taxon>
        <taxon>Arthropoda</taxon>
        <taxon>Chelicerata</taxon>
        <taxon>Arachnida</taxon>
        <taxon>Araneae</taxon>
        <taxon>Araneomorphae</taxon>
        <taxon>Entelegynae</taxon>
        <taxon>Araneoidea</taxon>
        <taxon>Araneidae</taxon>
        <taxon>Araneus</taxon>
    </lineage>
</organism>
<dbReference type="Pfam" id="PF00084">
    <property type="entry name" value="Sushi"/>
    <property type="match status" value="1"/>
</dbReference>
<keyword evidence="2" id="KW-0768">Sushi</keyword>
<dbReference type="OrthoDB" id="9984531at2759"/>
<dbReference type="CDD" id="cd00033">
    <property type="entry name" value="CCP"/>
    <property type="match status" value="1"/>
</dbReference>
<evidence type="ECO:0000313" key="6">
    <source>
        <dbReference type="EMBL" id="GBO24436.1"/>
    </source>
</evidence>
<dbReference type="Gene3D" id="2.10.70.10">
    <property type="entry name" value="Complement Module, domain 1"/>
    <property type="match status" value="1"/>
</dbReference>
<gene>
    <name evidence="5" type="ORF">AVEN_204433_1</name>
    <name evidence="4" type="ORF">AVEN_262543_1</name>
    <name evidence="7" type="ORF">AVEN_60784_1</name>
    <name evidence="6" type="ORF">AVEN_96326_1</name>
</gene>
<sequence>MCALPNNRTLVVNDFSGTNRMCSIGLKRINRLFFFLTACPPPDFPKRGKYEPEKAEYEAGTRIKYTCNDGLAMFVEDRWNGFYKMVTCQSSGNWSEGTPFCGK</sequence>
<evidence type="ECO:0000259" key="3">
    <source>
        <dbReference type="PROSITE" id="PS50923"/>
    </source>
</evidence>
<feature type="domain" description="Sushi" evidence="3">
    <location>
        <begin position="37"/>
        <end position="103"/>
    </location>
</feature>
<name>A0A4Y2VII9_ARAVE</name>
<reference evidence="7 8" key="1">
    <citation type="journal article" date="2019" name="Sci. Rep.">
        <title>Orb-weaving spider Araneus ventricosus genome elucidates the spidroin gene catalogue.</title>
        <authorList>
            <person name="Kono N."/>
            <person name="Nakamura H."/>
            <person name="Ohtoshi R."/>
            <person name="Moran D.A.P."/>
            <person name="Shinohara A."/>
            <person name="Yoshida Y."/>
            <person name="Fujiwara M."/>
            <person name="Mori M."/>
            <person name="Tomita M."/>
            <person name="Arakawa K."/>
        </authorList>
    </citation>
    <scope>NUCLEOTIDE SEQUENCE [LARGE SCALE GENOMIC DNA]</scope>
</reference>
<dbReference type="AlphaFoldDB" id="A0A4Y2VII9"/>
<dbReference type="Proteomes" id="UP000499080">
    <property type="component" value="Unassembled WGS sequence"/>
</dbReference>
<accession>A0A4Y2VII9</accession>
<comment type="caution">
    <text evidence="7">The sequence shown here is derived from an EMBL/GenBank/DDBJ whole genome shotgun (WGS) entry which is preliminary data.</text>
</comment>
<dbReference type="InterPro" id="IPR035976">
    <property type="entry name" value="Sushi/SCR/CCP_sf"/>
</dbReference>
<dbReference type="EMBL" id="BGPR01047028">
    <property type="protein sequence ID" value="GBO24019.1"/>
    <property type="molecule type" value="Genomic_DNA"/>
</dbReference>
<proteinExistence type="predicted"/>
<dbReference type="EMBL" id="BGPR01047407">
    <property type="protein sequence ID" value="GBO24436.1"/>
    <property type="molecule type" value="Genomic_DNA"/>
</dbReference>
<comment type="caution">
    <text evidence="2">Lacks conserved residue(s) required for the propagation of feature annotation.</text>
</comment>
<protein>
    <recommendedName>
        <fullName evidence="3">Sushi domain-containing protein</fullName>
    </recommendedName>
</protein>
<dbReference type="EMBL" id="BGPR01047410">
    <property type="protein sequence ID" value="GBO24441.1"/>
    <property type="molecule type" value="Genomic_DNA"/>
</dbReference>
<keyword evidence="8" id="KW-1185">Reference proteome</keyword>
<dbReference type="SUPFAM" id="SSF57535">
    <property type="entry name" value="Complement control module/SCR domain"/>
    <property type="match status" value="1"/>
</dbReference>
<dbReference type="SMART" id="SM00032">
    <property type="entry name" value="CCP"/>
    <property type="match status" value="1"/>
</dbReference>
<evidence type="ECO:0000256" key="2">
    <source>
        <dbReference type="PROSITE-ProRule" id="PRU00302"/>
    </source>
</evidence>
<evidence type="ECO:0000313" key="8">
    <source>
        <dbReference type="Proteomes" id="UP000499080"/>
    </source>
</evidence>
<keyword evidence="1" id="KW-1015">Disulfide bond</keyword>
<evidence type="ECO:0000256" key="1">
    <source>
        <dbReference type="ARBA" id="ARBA00023157"/>
    </source>
</evidence>
<evidence type="ECO:0000313" key="7">
    <source>
        <dbReference type="EMBL" id="GBO24441.1"/>
    </source>
</evidence>
<dbReference type="EMBL" id="BGPR01047037">
    <property type="protein sequence ID" value="GBO24034.1"/>
    <property type="molecule type" value="Genomic_DNA"/>
</dbReference>
<dbReference type="PROSITE" id="PS50923">
    <property type="entry name" value="SUSHI"/>
    <property type="match status" value="1"/>
</dbReference>
<dbReference type="InterPro" id="IPR000436">
    <property type="entry name" value="Sushi_SCR_CCP_dom"/>
</dbReference>